<gene>
    <name evidence="2" type="primary">RPS18</name>
    <name evidence="2" type="ORF">L345_13407</name>
</gene>
<evidence type="ECO:0000256" key="1">
    <source>
        <dbReference type="SAM" id="MobiDB-lite"/>
    </source>
</evidence>
<keyword evidence="2" id="KW-0687">Ribonucleoprotein</keyword>
<evidence type="ECO:0000313" key="2">
    <source>
        <dbReference type="EMBL" id="ETE60849.1"/>
    </source>
</evidence>
<accession>V8NF04</accession>
<proteinExistence type="predicted"/>
<keyword evidence="2" id="KW-0689">Ribosomal protein</keyword>
<feature type="non-terminal residue" evidence="2">
    <location>
        <position position="1"/>
    </location>
</feature>
<organism evidence="2 3">
    <name type="scientific">Ophiophagus hannah</name>
    <name type="common">King cobra</name>
    <name type="synonym">Naja hannah</name>
    <dbReference type="NCBI Taxonomy" id="8665"/>
    <lineage>
        <taxon>Eukaryota</taxon>
        <taxon>Metazoa</taxon>
        <taxon>Chordata</taxon>
        <taxon>Craniata</taxon>
        <taxon>Vertebrata</taxon>
        <taxon>Euteleostomi</taxon>
        <taxon>Lepidosauria</taxon>
        <taxon>Squamata</taxon>
        <taxon>Bifurcata</taxon>
        <taxon>Unidentata</taxon>
        <taxon>Episquamata</taxon>
        <taxon>Toxicofera</taxon>
        <taxon>Serpentes</taxon>
        <taxon>Colubroidea</taxon>
        <taxon>Elapidae</taxon>
        <taxon>Elapinae</taxon>
        <taxon>Ophiophagus</taxon>
    </lineage>
</organism>
<dbReference type="Proteomes" id="UP000018936">
    <property type="component" value="Unassembled WGS sequence"/>
</dbReference>
<dbReference type="EMBL" id="AZIM01004344">
    <property type="protein sequence ID" value="ETE60849.1"/>
    <property type="molecule type" value="Genomic_DNA"/>
</dbReference>
<keyword evidence="3" id="KW-1185">Reference proteome</keyword>
<evidence type="ECO:0000313" key="3">
    <source>
        <dbReference type="Proteomes" id="UP000018936"/>
    </source>
</evidence>
<comment type="caution">
    <text evidence="2">The sequence shown here is derived from an EMBL/GenBank/DDBJ whole genome shotgun (WGS) entry which is preliminary data.</text>
</comment>
<name>V8NF04_OPHHA</name>
<dbReference type="AlphaFoldDB" id="V8NF04"/>
<feature type="compositionally biased region" description="Polar residues" evidence="1">
    <location>
        <begin position="89"/>
        <end position="117"/>
    </location>
</feature>
<dbReference type="OrthoDB" id="1702480at2759"/>
<feature type="region of interest" description="Disordered" evidence="1">
    <location>
        <begin position="67"/>
        <end position="117"/>
    </location>
</feature>
<protein>
    <submittedName>
        <fullName evidence="2">40S ribosomal protein S18</fullName>
    </submittedName>
</protein>
<reference evidence="2 3" key="1">
    <citation type="journal article" date="2013" name="Proc. Natl. Acad. Sci. U.S.A.">
        <title>The king cobra genome reveals dynamic gene evolution and adaptation in the snake venom system.</title>
        <authorList>
            <person name="Vonk F.J."/>
            <person name="Casewell N.R."/>
            <person name="Henkel C.V."/>
            <person name="Heimberg A.M."/>
            <person name="Jansen H.J."/>
            <person name="McCleary R.J."/>
            <person name="Kerkkamp H.M."/>
            <person name="Vos R.A."/>
            <person name="Guerreiro I."/>
            <person name="Calvete J.J."/>
            <person name="Wuster W."/>
            <person name="Woods A.E."/>
            <person name="Logan J.M."/>
            <person name="Harrison R.A."/>
            <person name="Castoe T.A."/>
            <person name="de Koning A.P."/>
            <person name="Pollock D.D."/>
            <person name="Yandell M."/>
            <person name="Calderon D."/>
            <person name="Renjifo C."/>
            <person name="Currier R.B."/>
            <person name="Salgado D."/>
            <person name="Pla D."/>
            <person name="Sanz L."/>
            <person name="Hyder A.S."/>
            <person name="Ribeiro J.M."/>
            <person name="Arntzen J.W."/>
            <person name="van den Thillart G.E."/>
            <person name="Boetzer M."/>
            <person name="Pirovano W."/>
            <person name="Dirks R.P."/>
            <person name="Spaink H.P."/>
            <person name="Duboule D."/>
            <person name="McGlinn E."/>
            <person name="Kini R.M."/>
            <person name="Richardson M.K."/>
        </authorList>
    </citation>
    <scope>NUCLEOTIDE SEQUENCE</scope>
    <source>
        <tissue evidence="2">Blood</tissue>
    </source>
</reference>
<dbReference type="GO" id="GO:0005840">
    <property type="term" value="C:ribosome"/>
    <property type="evidence" value="ECO:0007669"/>
    <property type="project" value="UniProtKB-KW"/>
</dbReference>
<sequence length="117" mass="12835">MNRHVHVVLWKADIDLTKWAEELTEDGLKDRKDGKYSQVLPNGLDNKLRKNLELLKIRALRACATSGASASVATTPRPPGATAELWASPRSQRSSSLVISLGQQSEQKTKRGPTTSV</sequence>